<evidence type="ECO:0000259" key="7">
    <source>
        <dbReference type="Pfam" id="PF02085"/>
    </source>
</evidence>
<feature type="binding site" description="axial binding residue" evidence="6">
    <location>
        <position position="105"/>
    </location>
    <ligand>
        <name>heme c</name>
        <dbReference type="ChEBI" id="CHEBI:61717"/>
        <label>1</label>
    </ligand>
    <ligandPart>
        <name>Fe</name>
        <dbReference type="ChEBI" id="CHEBI:18248"/>
    </ligandPart>
</feature>
<feature type="binding site" description="axial binding residue" evidence="6">
    <location>
        <position position="81"/>
    </location>
    <ligand>
        <name>heme c</name>
        <dbReference type="ChEBI" id="CHEBI:61717"/>
        <label>1</label>
    </ligand>
    <ligandPart>
        <name>Fe</name>
        <dbReference type="ChEBI" id="CHEBI:18248"/>
    </ligandPart>
</feature>
<feature type="binding site" description="axial binding residue" evidence="6">
    <location>
        <position position="52"/>
    </location>
    <ligand>
        <name>heme c</name>
        <dbReference type="ChEBI" id="CHEBI:61717"/>
        <label>1</label>
    </ligand>
    <ligandPart>
        <name>Fe</name>
        <dbReference type="ChEBI" id="CHEBI:18248"/>
    </ligandPart>
</feature>
<dbReference type="AlphaFoldDB" id="S0G5P4"/>
<feature type="binding site" description="axial binding residue" evidence="6">
    <location>
        <position position="55"/>
    </location>
    <ligand>
        <name>heme c</name>
        <dbReference type="ChEBI" id="CHEBI:61717"/>
        <label>1</label>
    </ligand>
    <ligandPart>
        <name>Fe</name>
        <dbReference type="ChEBI" id="CHEBI:18248"/>
    </ligandPart>
</feature>
<reference evidence="8 9" key="1">
    <citation type="journal article" date="2013" name="Genome Announc.">
        <title>Draft Genome Sequence of Desulfotignum phosphitoxidans DSM 13687 Strain FiPS-3.</title>
        <authorList>
            <person name="Poehlein A."/>
            <person name="Daniel R."/>
            <person name="Simeonova D.D."/>
        </authorList>
    </citation>
    <scope>NUCLEOTIDE SEQUENCE [LARGE SCALE GENOMIC DNA]</scope>
    <source>
        <strain evidence="8 9">DSM 13687</strain>
    </source>
</reference>
<evidence type="ECO:0000256" key="4">
    <source>
        <dbReference type="ARBA" id="ARBA00022982"/>
    </source>
</evidence>
<keyword evidence="4" id="KW-0249">Electron transport</keyword>
<dbReference type="GO" id="GO:0046872">
    <property type="term" value="F:metal ion binding"/>
    <property type="evidence" value="ECO:0007669"/>
    <property type="project" value="UniProtKB-KW"/>
</dbReference>
<dbReference type="PRINTS" id="PR00609">
    <property type="entry name" value="CYTOCHROMEC3"/>
</dbReference>
<evidence type="ECO:0000256" key="6">
    <source>
        <dbReference type="PIRSR" id="PIRSR602322-1"/>
    </source>
</evidence>
<feature type="binding site" description="axial binding residue" evidence="6">
    <location>
        <position position="78"/>
    </location>
    <ligand>
        <name>heme c</name>
        <dbReference type="ChEBI" id="CHEBI:61717"/>
        <label>1</label>
    </ligand>
    <ligandPart>
        <name>Fe</name>
        <dbReference type="ChEBI" id="CHEBI:18248"/>
    </ligandPart>
</feature>
<keyword evidence="3 6" id="KW-0479">Metal-binding</keyword>
<keyword evidence="9" id="KW-1185">Reference proteome</keyword>
<feature type="binding site" description="axial binding residue" evidence="6">
    <location>
        <position position="63"/>
    </location>
    <ligand>
        <name>heme c</name>
        <dbReference type="ChEBI" id="CHEBI:61717"/>
        <label>1</label>
    </ligand>
    <ligandPart>
        <name>Fe</name>
        <dbReference type="ChEBI" id="CHEBI:18248"/>
    </ligandPart>
</feature>
<feature type="binding site" description="axial binding residue" evidence="6">
    <location>
        <position position="101"/>
    </location>
    <ligand>
        <name>heme c</name>
        <dbReference type="ChEBI" id="CHEBI:61717"/>
        <label>1</label>
    </ligand>
    <ligandPart>
        <name>Fe</name>
        <dbReference type="ChEBI" id="CHEBI:18248"/>
    </ligandPart>
</feature>
<feature type="binding site" description="axial binding residue" evidence="6">
    <location>
        <position position="82"/>
    </location>
    <ligand>
        <name>heme c</name>
        <dbReference type="ChEBI" id="CHEBI:61717"/>
        <label>1</label>
    </ligand>
    <ligandPart>
        <name>Fe</name>
        <dbReference type="ChEBI" id="CHEBI:18248"/>
    </ligandPart>
</feature>
<dbReference type="Pfam" id="PF02085">
    <property type="entry name" value="Cytochrom_CIII"/>
    <property type="match status" value="1"/>
</dbReference>
<evidence type="ECO:0000313" key="8">
    <source>
        <dbReference type="EMBL" id="EMS81219.1"/>
    </source>
</evidence>
<dbReference type="OrthoDB" id="9807368at2"/>
<gene>
    <name evidence="8" type="ORF">Dpo_1c03590</name>
</gene>
<protein>
    <submittedName>
        <fullName evidence="8">Cytochrome c, class III family protein</fullName>
    </submittedName>
</protein>
<dbReference type="EMBL" id="APJX01000001">
    <property type="protein sequence ID" value="EMS81219.1"/>
    <property type="molecule type" value="Genomic_DNA"/>
</dbReference>
<evidence type="ECO:0000256" key="2">
    <source>
        <dbReference type="ARBA" id="ARBA00022617"/>
    </source>
</evidence>
<keyword evidence="5 6" id="KW-0408">Iron</keyword>
<evidence type="ECO:0000256" key="3">
    <source>
        <dbReference type="ARBA" id="ARBA00022723"/>
    </source>
</evidence>
<proteinExistence type="predicted"/>
<evidence type="ECO:0000256" key="1">
    <source>
        <dbReference type="ARBA" id="ARBA00022448"/>
    </source>
</evidence>
<evidence type="ECO:0000313" key="9">
    <source>
        <dbReference type="Proteomes" id="UP000014216"/>
    </source>
</evidence>
<organism evidence="8 9">
    <name type="scientific">Desulfotignum phosphitoxidans DSM 13687</name>
    <dbReference type="NCBI Taxonomy" id="1286635"/>
    <lineage>
        <taxon>Bacteria</taxon>
        <taxon>Pseudomonadati</taxon>
        <taxon>Thermodesulfobacteriota</taxon>
        <taxon>Desulfobacteria</taxon>
        <taxon>Desulfobacterales</taxon>
        <taxon>Desulfobacteraceae</taxon>
        <taxon>Desulfotignum</taxon>
    </lineage>
</organism>
<comment type="caution">
    <text evidence="8">The sequence shown here is derived from an EMBL/GenBank/DDBJ whole genome shotgun (WGS) entry which is preliminary data.</text>
</comment>
<dbReference type="InterPro" id="IPR002322">
    <property type="entry name" value="Cyt_c_III"/>
</dbReference>
<feature type="binding site" description="axial binding residue" evidence="6">
    <location>
        <position position="115"/>
    </location>
    <ligand>
        <name>heme c</name>
        <dbReference type="ChEBI" id="CHEBI:61717"/>
        <label>1</label>
    </ligand>
    <ligandPart>
        <name>Fe</name>
        <dbReference type="ChEBI" id="CHEBI:18248"/>
    </ligandPart>
</feature>
<dbReference type="InterPro" id="IPR036280">
    <property type="entry name" value="Multihaem_cyt_sf"/>
</dbReference>
<feature type="binding site" description="axial binding residue" evidence="6">
    <location>
        <position position="68"/>
    </location>
    <ligand>
        <name>heme c</name>
        <dbReference type="ChEBI" id="CHEBI:61717"/>
        <label>1</label>
    </ligand>
    <ligandPart>
        <name>Fe</name>
        <dbReference type="ChEBI" id="CHEBI:18248"/>
    </ligandPart>
</feature>
<name>S0G5P4_9BACT</name>
<keyword evidence="1" id="KW-0813">Transport</keyword>
<dbReference type="RefSeq" id="WP_006963888.1">
    <property type="nucleotide sequence ID" value="NZ_APJX01000001.1"/>
</dbReference>
<feature type="binding site" description="axial binding residue" evidence="6">
    <location>
        <position position="104"/>
    </location>
    <ligand>
        <name>heme c</name>
        <dbReference type="ChEBI" id="CHEBI:61717"/>
        <label>1</label>
    </ligand>
    <ligandPart>
        <name>Fe</name>
        <dbReference type="ChEBI" id="CHEBI:18248"/>
    </ligandPart>
</feature>
<feature type="binding site" description="covalent" evidence="6">
    <location>
        <position position="67"/>
    </location>
    <ligand>
        <name>heme c</name>
        <dbReference type="ChEBI" id="CHEBI:61717"/>
        <label>1</label>
    </ligand>
</feature>
<evidence type="ECO:0000256" key="5">
    <source>
        <dbReference type="ARBA" id="ARBA00023004"/>
    </source>
</evidence>
<dbReference type="SUPFAM" id="SSF48695">
    <property type="entry name" value="Multiheme cytochromes"/>
    <property type="match status" value="1"/>
</dbReference>
<feature type="domain" description="Class III cytochrome C" evidence="7">
    <location>
        <begin position="43"/>
        <end position="119"/>
    </location>
</feature>
<sequence>MTSQPHLKFAVLILTVLLITGIVCYAAFSPPAPVDPVRIMFQTDAGKVLFTHQTHTEDYYLDCLDCHHNIDDDETYNCSDCHEETGDDYMPSRTDALHETCIGCHADYGAGPVDCNACHVL</sequence>
<dbReference type="InterPro" id="IPR020942">
    <property type="entry name" value="Cyt_c_III_dom"/>
</dbReference>
<keyword evidence="2 6" id="KW-0349">Heme</keyword>
<dbReference type="CDD" id="cd08168">
    <property type="entry name" value="Cytochrom_C3"/>
    <property type="match status" value="1"/>
</dbReference>
<feature type="binding site" description="axial binding residue" evidence="6">
    <location>
        <position position="66"/>
    </location>
    <ligand>
        <name>heme c</name>
        <dbReference type="ChEBI" id="CHEBI:61717"/>
        <label>1</label>
    </ligand>
    <ligandPart>
        <name>Fe</name>
        <dbReference type="ChEBI" id="CHEBI:18248"/>
    </ligandPart>
</feature>
<comment type="cofactor">
    <cofactor evidence="6">
        <name>heme c</name>
        <dbReference type="ChEBI" id="CHEBI:61717"/>
    </cofactor>
    <text evidence="6">Binds 4 heme c groups covalently per monomer.</text>
</comment>
<feature type="binding site" description="axial binding residue" evidence="6">
    <location>
        <position position="119"/>
    </location>
    <ligand>
        <name>heme c</name>
        <dbReference type="ChEBI" id="CHEBI:61717"/>
        <label>1</label>
    </ligand>
    <ligandPart>
        <name>Fe</name>
        <dbReference type="ChEBI" id="CHEBI:18248"/>
    </ligandPart>
</feature>
<dbReference type="GO" id="GO:0020037">
    <property type="term" value="F:heme binding"/>
    <property type="evidence" value="ECO:0007669"/>
    <property type="project" value="InterPro"/>
</dbReference>
<dbReference type="Proteomes" id="UP000014216">
    <property type="component" value="Unassembled WGS sequence"/>
</dbReference>
<accession>S0G5P4</accession>
<dbReference type="GO" id="GO:0009055">
    <property type="term" value="F:electron transfer activity"/>
    <property type="evidence" value="ECO:0007669"/>
    <property type="project" value="InterPro"/>
</dbReference>
<feature type="binding site" description="axial binding residue" evidence="6">
    <location>
        <position position="118"/>
    </location>
    <ligand>
        <name>heme c</name>
        <dbReference type="ChEBI" id="CHEBI:61717"/>
        <label>3</label>
    </ligand>
    <ligandPart>
        <name>Fe</name>
        <dbReference type="ChEBI" id="CHEBI:18248"/>
    </ligandPart>
</feature>
<dbReference type="Gene3D" id="3.90.10.10">
    <property type="entry name" value="Cytochrome C3"/>
    <property type="match status" value="1"/>
</dbReference>